<dbReference type="InterPro" id="IPR000644">
    <property type="entry name" value="CBS_dom"/>
</dbReference>
<comment type="function">
    <text evidence="4">Plays a role in the transport of magnesium and cobalt ions.</text>
</comment>
<keyword evidence="3 6" id="KW-0129">CBS domain</keyword>
<evidence type="ECO:0000256" key="1">
    <source>
        <dbReference type="ARBA" id="ARBA00006337"/>
    </source>
</evidence>
<dbReference type="InterPro" id="IPR036318">
    <property type="entry name" value="FAD-bd_PCMH-like_sf"/>
</dbReference>
<evidence type="ECO:0000313" key="8">
    <source>
        <dbReference type="EMBL" id="CAA6816021.1"/>
    </source>
</evidence>
<comment type="similarity">
    <text evidence="1">Belongs to the UPF0053 family.</text>
</comment>
<dbReference type="AlphaFoldDB" id="A0A6S6T5J8"/>
<dbReference type="SUPFAM" id="SSF56176">
    <property type="entry name" value="FAD-binding/transporter-associated domain-like"/>
    <property type="match status" value="1"/>
</dbReference>
<protein>
    <recommendedName>
        <fullName evidence="5">Magnesium and cobalt efflux protein CorC</fullName>
    </recommendedName>
</protein>
<evidence type="ECO:0000256" key="3">
    <source>
        <dbReference type="ARBA" id="ARBA00023122"/>
    </source>
</evidence>
<dbReference type="PROSITE" id="PS51371">
    <property type="entry name" value="CBS"/>
    <property type="match status" value="2"/>
</dbReference>
<dbReference type="EMBL" id="CACVAT010000257">
    <property type="protein sequence ID" value="CAA6816021.1"/>
    <property type="molecule type" value="Genomic_DNA"/>
</dbReference>
<accession>A0A6S6T5J8</accession>
<keyword evidence="2" id="KW-0677">Repeat</keyword>
<evidence type="ECO:0000259" key="7">
    <source>
        <dbReference type="PROSITE" id="PS51371"/>
    </source>
</evidence>
<dbReference type="CDD" id="cd04590">
    <property type="entry name" value="CBS_pair_CorC_HlyC_assoc"/>
    <property type="match status" value="1"/>
</dbReference>
<dbReference type="Pfam" id="PF00571">
    <property type="entry name" value="CBS"/>
    <property type="match status" value="2"/>
</dbReference>
<feature type="domain" description="CBS" evidence="7">
    <location>
        <begin position="134"/>
        <end position="191"/>
    </location>
</feature>
<evidence type="ECO:0000256" key="6">
    <source>
        <dbReference type="PROSITE-ProRule" id="PRU00703"/>
    </source>
</evidence>
<sequence>MRRNNALTSVIPRPKWKQWLIDRFDLSSQNRNELLDELQRANDKNILHGEAVDMMQGVMEFGVLQVRDIMLPRPQIDFIYHDDDFQTILERISETEHSRYPVFDEDRDDLIGVLLAKDLLKYIGRRDEFDIDDVVRPALLVPESQRLNRLLSEFRNNRSHMALVIDEYAGVAGLVTFEDVLEQIVGDIDDEHDAEEEEEGNIRLHDNGRYVVQAITPLSEFDEVLGTHFVRDECDTVAGLVIQQLGKIPRQGEELFFENLLFRVLRSDNRRILLLEVLTGEDAIAEQATVV</sequence>
<feature type="domain" description="CBS" evidence="7">
    <location>
        <begin position="70"/>
        <end position="131"/>
    </location>
</feature>
<dbReference type="Pfam" id="PF03471">
    <property type="entry name" value="CorC_HlyC"/>
    <property type="match status" value="1"/>
</dbReference>
<organism evidence="8">
    <name type="scientific">uncultured Thiotrichaceae bacterium</name>
    <dbReference type="NCBI Taxonomy" id="298394"/>
    <lineage>
        <taxon>Bacteria</taxon>
        <taxon>Pseudomonadati</taxon>
        <taxon>Pseudomonadota</taxon>
        <taxon>Gammaproteobacteria</taxon>
        <taxon>Thiotrichales</taxon>
        <taxon>Thiotrichaceae</taxon>
        <taxon>environmental samples</taxon>
    </lineage>
</organism>
<evidence type="ECO:0000256" key="2">
    <source>
        <dbReference type="ARBA" id="ARBA00022737"/>
    </source>
</evidence>
<dbReference type="PANTHER" id="PTHR22777:SF27">
    <property type="entry name" value="MAGNESIUM AND COBALT EFFLUX PROTEIN CORC"/>
    <property type="match status" value="1"/>
</dbReference>
<dbReference type="InterPro" id="IPR016169">
    <property type="entry name" value="FAD-bd_PCMH_sub2"/>
</dbReference>
<gene>
    <name evidence="8" type="ORF">HELGO_WM14110</name>
</gene>
<reference evidence="8" key="1">
    <citation type="submission" date="2020-01" db="EMBL/GenBank/DDBJ databases">
        <authorList>
            <person name="Meier V. D."/>
            <person name="Meier V D."/>
        </authorList>
    </citation>
    <scope>NUCLEOTIDE SEQUENCE</scope>
    <source>
        <strain evidence="8">HLG_WM_MAG_09</strain>
    </source>
</reference>
<dbReference type="FunFam" id="3.10.580.10:FF:000002">
    <property type="entry name" value="Magnesium/cobalt efflux protein CorC"/>
    <property type="match status" value="1"/>
</dbReference>
<evidence type="ECO:0000256" key="4">
    <source>
        <dbReference type="ARBA" id="ARBA00037273"/>
    </source>
</evidence>
<name>A0A6S6T5J8_9GAMM</name>
<dbReference type="SMART" id="SM00116">
    <property type="entry name" value="CBS"/>
    <property type="match status" value="2"/>
</dbReference>
<dbReference type="InterPro" id="IPR044751">
    <property type="entry name" value="Ion_transp-like_CBS"/>
</dbReference>
<dbReference type="Gene3D" id="3.30.465.10">
    <property type="match status" value="1"/>
</dbReference>
<dbReference type="GO" id="GO:0005886">
    <property type="term" value="C:plasma membrane"/>
    <property type="evidence" value="ECO:0007669"/>
    <property type="project" value="TreeGrafter"/>
</dbReference>
<dbReference type="Gene3D" id="3.10.580.10">
    <property type="entry name" value="CBS-domain"/>
    <property type="match status" value="1"/>
</dbReference>
<proteinExistence type="inferred from homology"/>
<dbReference type="GO" id="GO:0050660">
    <property type="term" value="F:flavin adenine dinucleotide binding"/>
    <property type="evidence" value="ECO:0007669"/>
    <property type="project" value="InterPro"/>
</dbReference>
<dbReference type="InterPro" id="IPR046342">
    <property type="entry name" value="CBS_dom_sf"/>
</dbReference>
<evidence type="ECO:0000256" key="5">
    <source>
        <dbReference type="ARBA" id="ARBA00040729"/>
    </source>
</evidence>
<dbReference type="PANTHER" id="PTHR22777">
    <property type="entry name" value="HEMOLYSIN-RELATED"/>
    <property type="match status" value="1"/>
</dbReference>
<dbReference type="SUPFAM" id="SSF54631">
    <property type="entry name" value="CBS-domain pair"/>
    <property type="match status" value="1"/>
</dbReference>
<dbReference type="InterPro" id="IPR005170">
    <property type="entry name" value="Transptr-assoc_dom"/>
</dbReference>
<dbReference type="SMART" id="SM01091">
    <property type="entry name" value="CorC_HlyC"/>
    <property type="match status" value="1"/>
</dbReference>